<dbReference type="SUPFAM" id="SSF56281">
    <property type="entry name" value="Metallo-hydrolase/oxidoreductase"/>
    <property type="match status" value="1"/>
</dbReference>
<sequence length="588" mass="63395">MTPHSSSAPSSRPPNPDLSPPGITRNLTAEAMMTAARWPNATPQLVLALSGVLTASRRFGEAYHFFHELAGQRPDQPLLAAVAGSFRARLPGRIGEAVNTLDTAVAALPGLPNYFRGLVLAELPPEAGRTGDAVADLERVLALGDAFPIGPRRGAYRALARAYELLGRTEDAAAARRKAGLDAQPDLPPLSTDYWVNERDGFRFAPRRFRELAEGVHVTQGFGFGEIGFVVTDSSLVVIDAGGTNEQARAALRAMREISDLPVSHVILTHGHWDHIGGVDELRGPGVEVIAQAGFAAEVEAQNAGFVPWTRFLPAGAGHRHDVVPDRLIGEPESLTVGGVDIRLLPVHGGETDDALLVHLPGRDVVFVGDILMPHLGAPFFAEGSAEGLLDTLRLLDDLGPALLVHGHAPLTAAFTPVALAGLRPALEDLYRVVRGDITAGRTVHDILDRNHMPDVLRSHPASVLPYILLRDNVVRRVQRQHTGYWQPDLDSVDPVSPKEWTAVLELLSGGKADVYTDTIETLLERDDLAPALRVADAALQSHPGSATLAELRRRTLLRLVERHQQTAPFKFVVYSELADLSVPEMTG</sequence>
<feature type="region of interest" description="Disordered" evidence="1">
    <location>
        <begin position="1"/>
        <end position="24"/>
    </location>
</feature>
<dbReference type="InterPro" id="IPR038536">
    <property type="entry name" value="Alkyl/aryl-sulf_dimr_sf"/>
</dbReference>
<evidence type="ECO:0000313" key="3">
    <source>
        <dbReference type="EMBL" id="QIQ06053.1"/>
    </source>
</evidence>
<dbReference type="Pfam" id="PF00753">
    <property type="entry name" value="Lactamase_B"/>
    <property type="match status" value="1"/>
</dbReference>
<gene>
    <name evidence="3" type="ORF">HA039_30440</name>
</gene>
<dbReference type="GO" id="GO:0016787">
    <property type="term" value="F:hydrolase activity"/>
    <property type="evidence" value="ECO:0007669"/>
    <property type="project" value="UniProtKB-KW"/>
</dbReference>
<dbReference type="InterPro" id="IPR011990">
    <property type="entry name" value="TPR-like_helical_dom_sf"/>
</dbReference>
<organism evidence="3 4">
    <name type="scientific">Streptomyces liangshanensis</name>
    <dbReference type="NCBI Taxonomy" id="2717324"/>
    <lineage>
        <taxon>Bacteria</taxon>
        <taxon>Bacillati</taxon>
        <taxon>Actinomycetota</taxon>
        <taxon>Actinomycetes</taxon>
        <taxon>Kitasatosporales</taxon>
        <taxon>Streptomycetaceae</taxon>
        <taxon>Streptomyces</taxon>
    </lineage>
</organism>
<dbReference type="Proteomes" id="UP000501179">
    <property type="component" value="Chromosome"/>
</dbReference>
<dbReference type="Gene3D" id="3.60.15.10">
    <property type="entry name" value="Ribonuclease Z/Hydroxyacylglutathione hydrolase-like"/>
    <property type="match status" value="1"/>
</dbReference>
<dbReference type="InterPro" id="IPR001279">
    <property type="entry name" value="Metallo-B-lactamas"/>
</dbReference>
<dbReference type="EMBL" id="CP050177">
    <property type="protein sequence ID" value="QIQ06053.1"/>
    <property type="molecule type" value="Genomic_DNA"/>
</dbReference>
<dbReference type="SUPFAM" id="SSF48452">
    <property type="entry name" value="TPR-like"/>
    <property type="match status" value="1"/>
</dbReference>
<dbReference type="RefSeq" id="WP_167034750.1">
    <property type="nucleotide sequence ID" value="NZ_CP050177.1"/>
</dbReference>
<dbReference type="InterPro" id="IPR052195">
    <property type="entry name" value="Bact_Alkyl/Aryl-Sulfatase"/>
</dbReference>
<dbReference type="SMART" id="SM00849">
    <property type="entry name" value="Lactamase_B"/>
    <property type="match status" value="1"/>
</dbReference>
<dbReference type="PANTHER" id="PTHR43223">
    <property type="entry name" value="ALKYL/ARYL-SULFATASE"/>
    <property type="match status" value="1"/>
</dbReference>
<evidence type="ECO:0000256" key="1">
    <source>
        <dbReference type="SAM" id="MobiDB-lite"/>
    </source>
</evidence>
<feature type="domain" description="Metallo-beta-lactamase" evidence="2">
    <location>
        <begin position="225"/>
        <end position="408"/>
    </location>
</feature>
<dbReference type="KEGG" id="slia:HA039_30440"/>
<name>A0A6G9H691_9ACTN</name>
<evidence type="ECO:0000259" key="2">
    <source>
        <dbReference type="SMART" id="SM00849"/>
    </source>
</evidence>
<dbReference type="Gene3D" id="1.25.40.10">
    <property type="entry name" value="Tetratricopeptide repeat domain"/>
    <property type="match status" value="1"/>
</dbReference>
<dbReference type="InterPro" id="IPR036866">
    <property type="entry name" value="RibonucZ/Hydroxyglut_hydro"/>
</dbReference>
<dbReference type="Gene3D" id="1.25.40.880">
    <property type="entry name" value="Alkyl sulfatase, dimerisation domain"/>
    <property type="match status" value="1"/>
</dbReference>
<evidence type="ECO:0000313" key="4">
    <source>
        <dbReference type="Proteomes" id="UP000501179"/>
    </source>
</evidence>
<keyword evidence="3" id="KW-0378">Hydrolase</keyword>
<accession>A0A6G9H691</accession>
<reference evidence="3 4" key="1">
    <citation type="submission" date="2020-03" db="EMBL/GenBank/DDBJ databases">
        <title>A novel species.</title>
        <authorList>
            <person name="Gao J."/>
        </authorList>
    </citation>
    <scope>NUCLEOTIDE SEQUENCE [LARGE SCALE GENOMIC DNA]</scope>
    <source>
        <strain evidence="3 4">QMT-12</strain>
    </source>
</reference>
<proteinExistence type="predicted"/>
<dbReference type="AlphaFoldDB" id="A0A6G9H691"/>
<feature type="compositionally biased region" description="Low complexity" evidence="1">
    <location>
        <begin position="1"/>
        <end position="10"/>
    </location>
</feature>
<keyword evidence="4" id="KW-1185">Reference proteome</keyword>
<dbReference type="CDD" id="cd16282">
    <property type="entry name" value="metallo-hydrolase-like_MBL-fold"/>
    <property type="match status" value="1"/>
</dbReference>
<protein>
    <submittedName>
        <fullName evidence="3">MBL fold metallo-hydrolase</fullName>
    </submittedName>
</protein>
<dbReference type="PANTHER" id="PTHR43223:SF2">
    <property type="entry name" value="METALLO-BETA-LACTAMASE DOMAIN-CONTAINING PROTEIN"/>
    <property type="match status" value="1"/>
</dbReference>